<name>A0A8K0RJ96_9PLEO</name>
<feature type="compositionally biased region" description="Acidic residues" evidence="1">
    <location>
        <begin position="375"/>
        <end position="395"/>
    </location>
</feature>
<dbReference type="PANTHER" id="PTHR46082">
    <property type="entry name" value="ATP/GTP-BINDING PROTEIN-RELATED"/>
    <property type="match status" value="1"/>
</dbReference>
<dbReference type="AlphaFoldDB" id="A0A8K0RJ96"/>
<dbReference type="Gene3D" id="1.25.40.10">
    <property type="entry name" value="Tetratricopeptide repeat domain"/>
    <property type="match status" value="2"/>
</dbReference>
<evidence type="ECO:0000259" key="3">
    <source>
        <dbReference type="Pfam" id="PF25000"/>
    </source>
</evidence>
<dbReference type="InterPro" id="IPR053137">
    <property type="entry name" value="NLR-like"/>
</dbReference>
<feature type="region of interest" description="Disordered" evidence="1">
    <location>
        <begin position="371"/>
        <end position="396"/>
    </location>
</feature>
<gene>
    <name evidence="4" type="ORF">FB567DRAFT_430684</name>
</gene>
<evidence type="ECO:0008006" key="6">
    <source>
        <dbReference type="Google" id="ProtNLM"/>
    </source>
</evidence>
<dbReference type="InterPro" id="IPR056681">
    <property type="entry name" value="DUF7779"/>
</dbReference>
<feature type="domain" description="NACHT" evidence="2">
    <location>
        <begin position="88"/>
        <end position="254"/>
    </location>
</feature>
<organism evidence="4 5">
    <name type="scientific">Paraphoma chrysanthemicola</name>
    <dbReference type="NCBI Taxonomy" id="798071"/>
    <lineage>
        <taxon>Eukaryota</taxon>
        <taxon>Fungi</taxon>
        <taxon>Dikarya</taxon>
        <taxon>Ascomycota</taxon>
        <taxon>Pezizomycotina</taxon>
        <taxon>Dothideomycetes</taxon>
        <taxon>Pleosporomycetidae</taxon>
        <taxon>Pleosporales</taxon>
        <taxon>Pleosporineae</taxon>
        <taxon>Phaeosphaeriaceae</taxon>
        <taxon>Paraphoma</taxon>
    </lineage>
</organism>
<feature type="domain" description="DUF7779" evidence="3">
    <location>
        <begin position="339"/>
        <end position="430"/>
    </location>
</feature>
<proteinExistence type="predicted"/>
<evidence type="ECO:0000313" key="4">
    <source>
        <dbReference type="EMBL" id="KAH7096020.1"/>
    </source>
</evidence>
<dbReference type="SUPFAM" id="SSF52540">
    <property type="entry name" value="P-loop containing nucleoside triphosphate hydrolases"/>
    <property type="match status" value="1"/>
</dbReference>
<dbReference type="InterPro" id="IPR007111">
    <property type="entry name" value="NACHT_NTPase"/>
</dbReference>
<dbReference type="Proteomes" id="UP000813461">
    <property type="component" value="Unassembled WGS sequence"/>
</dbReference>
<evidence type="ECO:0000256" key="1">
    <source>
        <dbReference type="SAM" id="MobiDB-lite"/>
    </source>
</evidence>
<sequence length="852" mass="96726">MSWAAHRTTTIKEDKVYCLLGIFGVFLPLIYGEGEAHAAKRLKEQIQTRQDETPRPSRVLPFRRDPDFVNRGTLLNELQEKCSPPASRVALVGLGGVGKSQLAIEHCYRAAEQSLERWVFWVHASNAARFEQSFRDIADSVKIEGRRDPQTNIFKLVHDWLRDSKNPWLLVLDNVDDARFLLGTPTGNQGQPTHDSRTASRPLREYLPHCECGSIVITTRNEEAALKLVERRDIIAVEPMDKEQALALLQKKLEEQQSCSDLAGLAAALEYMPLAIVQAAAYIKQRAPRCSVAKYLDEFRKSERKRLSLLSHENNELRRDWEAKHSIIVTWQISFEYIQQIRPSAADLLSLMSFFDRQGIPEALLQRLRDHDNDERDSDAEDDASQSSASEEEFEHDVVTLRNFHFISVDPTGTSFEMHALVQLATRKWLAASGKLEHWKGRFISNLCAVFPGGDFENWAVCQTLFAHAKSAAEQQPEEESSQTELATLLYRAAWYATEKGNIADAITLAKKSMRLQMKVLGEEHEDTLWSMAMVGKAYRLGGCWDDAEKLDLQVLGSSKKKLGQKHSSTLTLMSMANLAMTYNGQGRWDEAEELEVQVMETRKQKLGVDHPYTLTSMNNLASTYSDQGRWANAEELEVQVLEARKKKLGVDDPDTLTSMNNLATTYMSQGRWDDAEELQVQVIETLKEKLGADHPQTLISINNLATTYWNQGRWDDAEELEVQALETRKKKFGADHPDTLINMNNLASVYWDQGRWDEAEELEVQVLKTRKKKLGVDHPNTLTSMHNLAFTCKSLGRTTEAICLMRECVKLSQQVLRVDHPYLISSSAYLARWEAERVVVNAKVEPEEGCS</sequence>
<dbReference type="NCBIfam" id="NF040586">
    <property type="entry name" value="FxSxx_TPR"/>
    <property type="match status" value="1"/>
</dbReference>
<keyword evidence="5" id="KW-1185">Reference proteome</keyword>
<dbReference type="InterPro" id="IPR011990">
    <property type="entry name" value="TPR-like_helical_dom_sf"/>
</dbReference>
<accession>A0A8K0RJ96</accession>
<dbReference type="Pfam" id="PF05729">
    <property type="entry name" value="NACHT"/>
    <property type="match status" value="1"/>
</dbReference>
<comment type="caution">
    <text evidence="4">The sequence shown here is derived from an EMBL/GenBank/DDBJ whole genome shotgun (WGS) entry which is preliminary data.</text>
</comment>
<evidence type="ECO:0000313" key="5">
    <source>
        <dbReference type="Proteomes" id="UP000813461"/>
    </source>
</evidence>
<evidence type="ECO:0000259" key="2">
    <source>
        <dbReference type="Pfam" id="PF05729"/>
    </source>
</evidence>
<reference evidence="4" key="1">
    <citation type="journal article" date="2021" name="Nat. Commun.">
        <title>Genetic determinants of endophytism in the Arabidopsis root mycobiome.</title>
        <authorList>
            <person name="Mesny F."/>
            <person name="Miyauchi S."/>
            <person name="Thiergart T."/>
            <person name="Pickel B."/>
            <person name="Atanasova L."/>
            <person name="Karlsson M."/>
            <person name="Huettel B."/>
            <person name="Barry K.W."/>
            <person name="Haridas S."/>
            <person name="Chen C."/>
            <person name="Bauer D."/>
            <person name="Andreopoulos W."/>
            <person name="Pangilinan J."/>
            <person name="LaButti K."/>
            <person name="Riley R."/>
            <person name="Lipzen A."/>
            <person name="Clum A."/>
            <person name="Drula E."/>
            <person name="Henrissat B."/>
            <person name="Kohler A."/>
            <person name="Grigoriev I.V."/>
            <person name="Martin F.M."/>
            <person name="Hacquard S."/>
        </authorList>
    </citation>
    <scope>NUCLEOTIDE SEQUENCE</scope>
    <source>
        <strain evidence="4">MPI-SDFR-AT-0120</strain>
    </source>
</reference>
<dbReference type="InterPro" id="IPR027417">
    <property type="entry name" value="P-loop_NTPase"/>
</dbReference>
<dbReference type="Pfam" id="PF13424">
    <property type="entry name" value="TPR_12"/>
    <property type="match status" value="4"/>
</dbReference>
<dbReference type="OrthoDB" id="20872at2759"/>
<dbReference type="EMBL" id="JAGMVJ010000001">
    <property type="protein sequence ID" value="KAH7096020.1"/>
    <property type="molecule type" value="Genomic_DNA"/>
</dbReference>
<dbReference type="SUPFAM" id="SSF48452">
    <property type="entry name" value="TPR-like"/>
    <property type="match status" value="3"/>
</dbReference>
<protein>
    <recommendedName>
        <fullName evidence="6">Kinesin light chain</fullName>
    </recommendedName>
</protein>
<dbReference type="PRINTS" id="PR00381">
    <property type="entry name" value="KINESINLIGHT"/>
</dbReference>
<dbReference type="Gene3D" id="3.40.50.300">
    <property type="entry name" value="P-loop containing nucleotide triphosphate hydrolases"/>
    <property type="match status" value="1"/>
</dbReference>
<dbReference type="PANTHER" id="PTHR46082:SF6">
    <property type="entry name" value="AAA+ ATPASE DOMAIN-CONTAINING PROTEIN-RELATED"/>
    <property type="match status" value="1"/>
</dbReference>
<dbReference type="Pfam" id="PF25000">
    <property type="entry name" value="DUF7779"/>
    <property type="match status" value="1"/>
</dbReference>